<name>A0ABU4S4L3_9GAMM</name>
<reference evidence="2" key="1">
    <citation type="journal article" date="2024" name="Toxins">
        <title>Genome Sequence Analysis of Native Xenorhabdus Strains Isolated from Entomopathogenic Nematodes in Argentina.</title>
        <authorList>
            <person name="Palma L."/>
            <person name="Frizzo L."/>
            <person name="Kaiser S."/>
            <person name="Berry C."/>
            <person name="Caballero P."/>
            <person name="Bode H.B."/>
            <person name="Del Valle E.E."/>
        </authorList>
    </citation>
    <scope>NUCLEOTIDE SEQUENCE [LARGE SCALE GENOMIC DNA]</scope>
    <source>
        <strain evidence="2">12</strain>
    </source>
</reference>
<organism evidence="1 2">
    <name type="scientific">Xenorhabdus santafensis</name>
    <dbReference type="NCBI Taxonomy" id="2582833"/>
    <lineage>
        <taxon>Bacteria</taxon>
        <taxon>Pseudomonadati</taxon>
        <taxon>Pseudomonadota</taxon>
        <taxon>Gammaproteobacteria</taxon>
        <taxon>Enterobacterales</taxon>
        <taxon>Morganellaceae</taxon>
        <taxon>Xenorhabdus</taxon>
    </lineage>
</organism>
<protein>
    <submittedName>
        <fullName evidence="1">Uncharacterized protein</fullName>
    </submittedName>
</protein>
<proteinExistence type="predicted"/>
<accession>A0ABU4S4L3</accession>
<gene>
    <name evidence="1" type="ORF">FE392_02240</name>
</gene>
<comment type="caution">
    <text evidence="1">The sequence shown here is derived from an EMBL/GenBank/DDBJ whole genome shotgun (WGS) entry which is preliminary data.</text>
</comment>
<dbReference type="RefSeq" id="WP_319928602.1">
    <property type="nucleotide sequence ID" value="NZ_VCDN01000011.1"/>
</dbReference>
<evidence type="ECO:0000313" key="2">
    <source>
        <dbReference type="Proteomes" id="UP001271890"/>
    </source>
</evidence>
<dbReference type="Proteomes" id="UP001271890">
    <property type="component" value="Unassembled WGS sequence"/>
</dbReference>
<keyword evidence="2" id="KW-1185">Reference proteome</keyword>
<sequence length="546" mass="60130">MVNNEKGVLAAYLPNDVELTNNSTFIIGQIIPLVVTLTTNNPQDNPPTIKFESTKNVTFLNLNGVPITSVPLFGSGTLSSLTVYLSVTNSDNTPINDKDEITFTITTDIPIINTIDVKSTARTINLDSLALTIENKNAFLEAPLGENIPPSGTAVAPVTTTLMGESGPLPNAYIFITDVQSDARLKHVNLYNNIAPTIKMTTQLFGHIRGAWINSDSTGKIQLNIYPQKPLSMVLELGAMVTGIALKPIAANSPLFIANIQPANYFDAIHWPNILGYFNGPLISDGDPHFYVAVEDYANASPSDYILFFTKKDNQDTKKIFTGHYYNVVNPDKDLGLDNYSIKLPYDIFDLNIQTEFSYMAIYQSGAGSKTSAPSILTFQGGVIYRPPTNVKRNYDPCIIYTSTYKDKIHGRYIIPNGTTIGIDNIKAYPNNHEKPNTGLFIEVLGKNNSATNVPLGTEVTLTMYIETEYNSLKLPFKQLMPTTLDADGSGYAKAVFHIEEKTLSGFYPNAVTGVVPTIWFEYTFSTGENTLYSKLWEGNIDTRPE</sequence>
<evidence type="ECO:0000313" key="1">
    <source>
        <dbReference type="EMBL" id="MDX7986158.1"/>
    </source>
</evidence>
<dbReference type="EMBL" id="VCDN01000011">
    <property type="protein sequence ID" value="MDX7986158.1"/>
    <property type="molecule type" value="Genomic_DNA"/>
</dbReference>